<gene>
    <name evidence="2" type="ORF">SAMN02745223_01901</name>
</gene>
<protein>
    <submittedName>
        <fullName evidence="2">Uncharacterized protein</fullName>
    </submittedName>
</protein>
<dbReference type="AlphaFoldDB" id="A0A1M4ZD87"/>
<name>A0A1M4ZD87_9HYPH</name>
<evidence type="ECO:0000313" key="2">
    <source>
        <dbReference type="EMBL" id="SHF16019.1"/>
    </source>
</evidence>
<accession>A0A1M4ZD87</accession>
<reference evidence="2 3" key="1">
    <citation type="submission" date="2016-11" db="EMBL/GenBank/DDBJ databases">
        <authorList>
            <person name="Jaros S."/>
            <person name="Januszkiewicz K."/>
            <person name="Wedrychowicz H."/>
        </authorList>
    </citation>
    <scope>NUCLEOTIDE SEQUENCE [LARGE SCALE GENOMIC DNA]</scope>
    <source>
        <strain evidence="2 3">DSM 17137</strain>
    </source>
</reference>
<feature type="compositionally biased region" description="Basic and acidic residues" evidence="1">
    <location>
        <begin position="37"/>
        <end position="49"/>
    </location>
</feature>
<feature type="region of interest" description="Disordered" evidence="1">
    <location>
        <begin position="35"/>
        <end position="61"/>
    </location>
</feature>
<evidence type="ECO:0000313" key="3">
    <source>
        <dbReference type="Proteomes" id="UP000184533"/>
    </source>
</evidence>
<sequence length="61" mass="6447">MCAAQGGSWCGGAMARSSPRVIARLVRAIQLSCRPAKSQEMDHRDKPGDDVGGAVMTMGDR</sequence>
<proteinExistence type="predicted"/>
<organism evidence="2 3">
    <name type="scientific">Devosia limi DSM 17137</name>
    <dbReference type="NCBI Taxonomy" id="1121477"/>
    <lineage>
        <taxon>Bacteria</taxon>
        <taxon>Pseudomonadati</taxon>
        <taxon>Pseudomonadota</taxon>
        <taxon>Alphaproteobacteria</taxon>
        <taxon>Hyphomicrobiales</taxon>
        <taxon>Devosiaceae</taxon>
        <taxon>Devosia</taxon>
    </lineage>
</organism>
<dbReference type="Proteomes" id="UP000184533">
    <property type="component" value="Unassembled WGS sequence"/>
</dbReference>
<dbReference type="EMBL" id="FQVC01000005">
    <property type="protein sequence ID" value="SHF16019.1"/>
    <property type="molecule type" value="Genomic_DNA"/>
</dbReference>
<evidence type="ECO:0000256" key="1">
    <source>
        <dbReference type="SAM" id="MobiDB-lite"/>
    </source>
</evidence>